<dbReference type="PANTHER" id="PTHR13593:SF140">
    <property type="entry name" value="PLC-LIKE PHOSPHODIESTERASE"/>
    <property type="match status" value="1"/>
</dbReference>
<dbReference type="Proteomes" id="UP001418222">
    <property type="component" value="Unassembled WGS sequence"/>
</dbReference>
<keyword evidence="4" id="KW-1185">Reference proteome</keyword>
<dbReference type="Gene3D" id="3.20.20.190">
    <property type="entry name" value="Phosphatidylinositol (PI) phosphodiesterase"/>
    <property type="match status" value="1"/>
</dbReference>
<dbReference type="CDD" id="cd08588">
    <property type="entry name" value="PI-PLCc_At5g67130_like"/>
    <property type="match status" value="1"/>
</dbReference>
<comment type="caution">
    <text evidence="3">The sequence shown here is derived from an EMBL/GenBank/DDBJ whole genome shotgun (WGS) entry which is preliminary data.</text>
</comment>
<feature type="signal peptide" evidence="2">
    <location>
        <begin position="1"/>
        <end position="22"/>
    </location>
</feature>
<dbReference type="InterPro" id="IPR051057">
    <property type="entry name" value="PI-PLC_domain"/>
</dbReference>
<gene>
    <name evidence="3" type="ORF">KSP39_PZI023162</name>
</gene>
<keyword evidence="1" id="KW-1133">Transmembrane helix</keyword>
<dbReference type="SUPFAM" id="SSF51695">
    <property type="entry name" value="PLC-like phosphodiesterases"/>
    <property type="match status" value="1"/>
</dbReference>
<sequence>MASRPFLLLFLLSCSLISPLNAAASCSAHGCQLLNPCSGAEECASGLFCGTCPASGKTQPSCTRGQATPPTDFVGGLPFNKYTWLVTHNSFSILNEPSSTGVQRITFYNQEDTVTNQLRNGVRGLMLDMYDFEGDIWLCHSFQGKCYNFTAFEPAINTLKEVETFLTANPTEIMTIFIEDYVRTPKGLRSLFINAGLMKYFYPVTEMPTNGKNWPTIKEMAEKNYRLLVFTSVASKEADEGIAYQWRYVLENEPGDPGIIPGSCPNRGESQPLSSRYASLYLQNYFPTIPVQNEACKEHSSGLAEMVDACYNAAGKLMPNYLAVNFYMRSDGGGVFDVQDRMNGLTLCGCPTVSSCKPGAPFGVCKNISSSSASTPASPGKGRGTYAGSVEFSGSFSRTKWYPCSGMNLFYSSLISFLSLVAVLICFML</sequence>
<protein>
    <submittedName>
        <fullName evidence="3">PI-PLC X domain-containing protein</fullName>
    </submittedName>
</protein>
<dbReference type="InterPro" id="IPR017946">
    <property type="entry name" value="PLC-like_Pdiesterase_TIM-brl"/>
</dbReference>
<dbReference type="GO" id="GO:0006629">
    <property type="term" value="P:lipid metabolic process"/>
    <property type="evidence" value="ECO:0007669"/>
    <property type="project" value="InterPro"/>
</dbReference>
<keyword evidence="1" id="KW-0812">Transmembrane</keyword>
<feature type="chain" id="PRO_5042911223" evidence="2">
    <location>
        <begin position="23"/>
        <end position="429"/>
    </location>
</feature>
<dbReference type="AlphaFoldDB" id="A0AAP0AV27"/>
<dbReference type="PROSITE" id="PS50007">
    <property type="entry name" value="PIPLC_X_DOMAIN"/>
    <property type="match status" value="1"/>
</dbReference>
<feature type="transmembrane region" description="Helical" evidence="1">
    <location>
        <begin position="409"/>
        <end position="428"/>
    </location>
</feature>
<name>A0AAP0AV27_9ASPA</name>
<keyword evidence="2" id="KW-0732">Signal</keyword>
<organism evidence="3 4">
    <name type="scientific">Platanthera zijinensis</name>
    <dbReference type="NCBI Taxonomy" id="2320716"/>
    <lineage>
        <taxon>Eukaryota</taxon>
        <taxon>Viridiplantae</taxon>
        <taxon>Streptophyta</taxon>
        <taxon>Embryophyta</taxon>
        <taxon>Tracheophyta</taxon>
        <taxon>Spermatophyta</taxon>
        <taxon>Magnoliopsida</taxon>
        <taxon>Liliopsida</taxon>
        <taxon>Asparagales</taxon>
        <taxon>Orchidaceae</taxon>
        <taxon>Orchidoideae</taxon>
        <taxon>Orchideae</taxon>
        <taxon>Orchidinae</taxon>
        <taxon>Platanthera</taxon>
    </lineage>
</organism>
<evidence type="ECO:0000256" key="2">
    <source>
        <dbReference type="SAM" id="SignalP"/>
    </source>
</evidence>
<evidence type="ECO:0000313" key="3">
    <source>
        <dbReference type="EMBL" id="KAK8916310.1"/>
    </source>
</evidence>
<reference evidence="3 4" key="1">
    <citation type="journal article" date="2022" name="Nat. Plants">
        <title>Genomes of leafy and leafless Platanthera orchids illuminate the evolution of mycoheterotrophy.</title>
        <authorList>
            <person name="Li M.H."/>
            <person name="Liu K.W."/>
            <person name="Li Z."/>
            <person name="Lu H.C."/>
            <person name="Ye Q.L."/>
            <person name="Zhang D."/>
            <person name="Wang J.Y."/>
            <person name="Li Y.F."/>
            <person name="Zhong Z.M."/>
            <person name="Liu X."/>
            <person name="Yu X."/>
            <person name="Liu D.K."/>
            <person name="Tu X.D."/>
            <person name="Liu B."/>
            <person name="Hao Y."/>
            <person name="Liao X.Y."/>
            <person name="Jiang Y.T."/>
            <person name="Sun W.H."/>
            <person name="Chen J."/>
            <person name="Chen Y.Q."/>
            <person name="Ai Y."/>
            <person name="Zhai J.W."/>
            <person name="Wu S.S."/>
            <person name="Zhou Z."/>
            <person name="Hsiao Y.Y."/>
            <person name="Wu W.L."/>
            <person name="Chen Y.Y."/>
            <person name="Lin Y.F."/>
            <person name="Hsu J.L."/>
            <person name="Li C.Y."/>
            <person name="Wang Z.W."/>
            <person name="Zhao X."/>
            <person name="Zhong W.Y."/>
            <person name="Ma X.K."/>
            <person name="Ma L."/>
            <person name="Huang J."/>
            <person name="Chen G.Z."/>
            <person name="Huang M.Z."/>
            <person name="Huang L."/>
            <person name="Peng D.H."/>
            <person name="Luo Y.B."/>
            <person name="Zou S.Q."/>
            <person name="Chen S.P."/>
            <person name="Lan S."/>
            <person name="Tsai W.C."/>
            <person name="Van de Peer Y."/>
            <person name="Liu Z.J."/>
        </authorList>
    </citation>
    <scope>NUCLEOTIDE SEQUENCE [LARGE SCALE GENOMIC DNA]</scope>
    <source>
        <strain evidence="3">Lor287</strain>
    </source>
</reference>
<dbReference type="EMBL" id="JBBWWQ010000020">
    <property type="protein sequence ID" value="KAK8916310.1"/>
    <property type="molecule type" value="Genomic_DNA"/>
</dbReference>
<proteinExistence type="predicted"/>
<dbReference type="PROSITE" id="PS51257">
    <property type="entry name" value="PROKAR_LIPOPROTEIN"/>
    <property type="match status" value="1"/>
</dbReference>
<dbReference type="Pfam" id="PF26178">
    <property type="entry name" value="PI-PLC_cat"/>
    <property type="match status" value="1"/>
</dbReference>
<evidence type="ECO:0000256" key="1">
    <source>
        <dbReference type="SAM" id="Phobius"/>
    </source>
</evidence>
<dbReference type="GO" id="GO:0008081">
    <property type="term" value="F:phosphoric diester hydrolase activity"/>
    <property type="evidence" value="ECO:0007669"/>
    <property type="project" value="InterPro"/>
</dbReference>
<evidence type="ECO:0000313" key="4">
    <source>
        <dbReference type="Proteomes" id="UP001418222"/>
    </source>
</evidence>
<accession>A0AAP0AV27</accession>
<keyword evidence="1" id="KW-0472">Membrane</keyword>
<dbReference type="PANTHER" id="PTHR13593">
    <property type="match status" value="1"/>
</dbReference>